<dbReference type="Pfam" id="PF03781">
    <property type="entry name" value="FGE-sulfatase"/>
    <property type="match status" value="1"/>
</dbReference>
<gene>
    <name evidence="2" type="ORF">GGQ61_002879</name>
</gene>
<dbReference type="InterPro" id="IPR042095">
    <property type="entry name" value="SUMF_sf"/>
</dbReference>
<dbReference type="RefSeq" id="WP_221221049.1">
    <property type="nucleotide sequence ID" value="NZ_JACIDK010000004.1"/>
</dbReference>
<dbReference type="AlphaFoldDB" id="A0A840A0K0"/>
<evidence type="ECO:0000313" key="2">
    <source>
        <dbReference type="EMBL" id="MBB3892146.1"/>
    </source>
</evidence>
<dbReference type="InterPro" id="IPR005532">
    <property type="entry name" value="SUMF_dom"/>
</dbReference>
<proteinExistence type="predicted"/>
<dbReference type="PANTHER" id="PTHR23150">
    <property type="entry name" value="SULFATASE MODIFYING FACTOR 1, 2"/>
    <property type="match status" value="1"/>
</dbReference>
<dbReference type="PANTHER" id="PTHR23150:SF19">
    <property type="entry name" value="FORMYLGLYCINE-GENERATING ENZYME"/>
    <property type="match status" value="1"/>
</dbReference>
<accession>A0A840A0K0</accession>
<dbReference type="SUPFAM" id="SSF56436">
    <property type="entry name" value="C-type lectin-like"/>
    <property type="match status" value="1"/>
</dbReference>
<sequence length="314" mass="34789">MQHQLRAPDQRPGMVWIPGGGFRMGSDIHYPEEAPIRQVEVEGFWIDARPVSNRDFAAFVEATGWVTNAEKPADPADYPGADPAMLVPSSLVFIPTAGPVPLNDIRAWWHYVAGADWRHPYGPDSSLDGLEDHPVVHVSWADVEAYAAWAGAELPTEAEWEYAARGGLDGKIYAWGDAFEPGGKPMAKTWHGRFPFENLDKTGWPRTSPIGSYPPNGYGLFDMIGNTWEWTADWWSTASAEPFKGCCATSRSQAAMEASYDPNQPEIRIPRKVLKGGSHLCAPSYCRRYRPAARHAQPVDTSTSHVGFRVIVRP</sequence>
<feature type="domain" description="Sulfatase-modifying factor enzyme-like" evidence="1">
    <location>
        <begin position="11"/>
        <end position="311"/>
    </location>
</feature>
<dbReference type="EMBL" id="JACIDK010000004">
    <property type="protein sequence ID" value="MBB3892146.1"/>
    <property type="molecule type" value="Genomic_DNA"/>
</dbReference>
<dbReference type="Gene3D" id="3.90.1580.10">
    <property type="entry name" value="paralog of FGE (formylglycine-generating enzyme)"/>
    <property type="match status" value="1"/>
</dbReference>
<comment type="caution">
    <text evidence="2">The sequence shown here is derived from an EMBL/GenBank/DDBJ whole genome shotgun (WGS) entry which is preliminary data.</text>
</comment>
<evidence type="ECO:0000259" key="1">
    <source>
        <dbReference type="Pfam" id="PF03781"/>
    </source>
</evidence>
<protein>
    <submittedName>
        <fullName evidence="2">Formylglycine-generating enzyme required for sulfatase activity</fullName>
    </submittedName>
</protein>
<evidence type="ECO:0000313" key="3">
    <source>
        <dbReference type="Proteomes" id="UP000530564"/>
    </source>
</evidence>
<name>A0A840A0K0_9CAUL</name>
<dbReference type="Proteomes" id="UP000530564">
    <property type="component" value="Unassembled WGS sequence"/>
</dbReference>
<dbReference type="InterPro" id="IPR016187">
    <property type="entry name" value="CTDL_fold"/>
</dbReference>
<dbReference type="InterPro" id="IPR051043">
    <property type="entry name" value="Sulfatase_Mod_Factor_Kinase"/>
</dbReference>
<dbReference type="GO" id="GO:0120147">
    <property type="term" value="F:formylglycine-generating oxidase activity"/>
    <property type="evidence" value="ECO:0007669"/>
    <property type="project" value="TreeGrafter"/>
</dbReference>
<reference evidence="2 3" key="1">
    <citation type="submission" date="2020-08" db="EMBL/GenBank/DDBJ databases">
        <title>Genomic Encyclopedia of Type Strains, Phase IV (KMG-IV): sequencing the most valuable type-strain genomes for metagenomic binning, comparative biology and taxonomic classification.</title>
        <authorList>
            <person name="Goeker M."/>
        </authorList>
    </citation>
    <scope>NUCLEOTIDE SEQUENCE [LARGE SCALE GENOMIC DNA]</scope>
    <source>
        <strain evidence="2 3">DSM 21793</strain>
    </source>
</reference>
<organism evidence="2 3">
    <name type="scientific">Phenylobacterium haematophilum</name>
    <dbReference type="NCBI Taxonomy" id="98513"/>
    <lineage>
        <taxon>Bacteria</taxon>
        <taxon>Pseudomonadati</taxon>
        <taxon>Pseudomonadota</taxon>
        <taxon>Alphaproteobacteria</taxon>
        <taxon>Caulobacterales</taxon>
        <taxon>Caulobacteraceae</taxon>
        <taxon>Phenylobacterium</taxon>
    </lineage>
</organism>
<keyword evidence="3" id="KW-1185">Reference proteome</keyword>